<evidence type="ECO:0000313" key="1">
    <source>
        <dbReference type="EMBL" id="BDS14146.1"/>
    </source>
</evidence>
<evidence type="ECO:0000313" key="2">
    <source>
        <dbReference type="Proteomes" id="UP001060919"/>
    </source>
</evidence>
<dbReference type="AlphaFoldDB" id="A0A915YJK7"/>
<proteinExistence type="predicted"/>
<sequence length="187" mass="21949">MKFFDYIKKTLSPSCCEQGEQVSKEPLKRSDDYCIQYGKWLKLNKHQDMLKTIYEASTKRTGCSSQKDKSICFLMIPTINGFTMHYDAQRWEQQDFRYLLEYIAQLLIQNQGYEQLSSMKETIQYANRKEVVERYKLKSCHPETAYSDILIRLCYTNNQITSLKFCATCAKNKKPNLSDLLQKIAGL</sequence>
<reference evidence="1" key="1">
    <citation type="submission" date="2022-09" db="EMBL/GenBank/DDBJ databases">
        <title>Aureispira anguillicida sp. nov., isolated from Leptocephalus of Japanese eel Anguilla japonica.</title>
        <authorList>
            <person name="Yuasa K."/>
            <person name="Mekata T."/>
            <person name="Ikunari K."/>
        </authorList>
    </citation>
    <scope>NUCLEOTIDE SEQUENCE</scope>
    <source>
        <strain evidence="1">EL160426</strain>
    </source>
</reference>
<name>A0A915YJK7_9BACT</name>
<organism evidence="1 2">
    <name type="scientific">Aureispira anguillae</name>
    <dbReference type="NCBI Taxonomy" id="2864201"/>
    <lineage>
        <taxon>Bacteria</taxon>
        <taxon>Pseudomonadati</taxon>
        <taxon>Bacteroidota</taxon>
        <taxon>Saprospiria</taxon>
        <taxon>Saprospirales</taxon>
        <taxon>Saprospiraceae</taxon>
        <taxon>Aureispira</taxon>
    </lineage>
</organism>
<accession>A0A915YJK7</accession>
<dbReference type="RefSeq" id="WP_264789376.1">
    <property type="nucleotide sequence ID" value="NZ_AP026867.1"/>
</dbReference>
<dbReference type="EMBL" id="AP026867">
    <property type="protein sequence ID" value="BDS14146.1"/>
    <property type="molecule type" value="Genomic_DNA"/>
</dbReference>
<dbReference type="Proteomes" id="UP001060919">
    <property type="component" value="Chromosome"/>
</dbReference>
<gene>
    <name evidence="1" type="ORF">AsAng_0049180</name>
</gene>
<protein>
    <submittedName>
        <fullName evidence="1">Uncharacterized protein</fullName>
    </submittedName>
</protein>
<dbReference type="KEGG" id="aup:AsAng_0049180"/>
<keyword evidence="2" id="KW-1185">Reference proteome</keyword>